<protein>
    <recommendedName>
        <fullName evidence="1">Glutaredoxin-like protein</fullName>
    </recommendedName>
</protein>
<feature type="region of interest" description="Disordered" evidence="2">
    <location>
        <begin position="139"/>
        <end position="158"/>
    </location>
</feature>
<keyword evidence="1" id="KW-0813">Transport</keyword>
<dbReference type="PANTHER" id="PTHR33558:SF1">
    <property type="entry name" value="GLUTAREDOXIN-LIKE PROTEIN C5ORF63 HOMOLOG"/>
    <property type="match status" value="1"/>
</dbReference>
<dbReference type="PaxDb" id="35128-Thaps5237"/>
<dbReference type="PROSITE" id="PS51257">
    <property type="entry name" value="PROKAR_LIPOPROTEIN"/>
    <property type="match status" value="1"/>
</dbReference>
<feature type="compositionally biased region" description="Basic and acidic residues" evidence="2">
    <location>
        <begin position="146"/>
        <end position="158"/>
    </location>
</feature>
<feature type="compositionally biased region" description="Polar residues" evidence="2">
    <location>
        <begin position="53"/>
        <end position="66"/>
    </location>
</feature>
<dbReference type="InterPro" id="IPR008554">
    <property type="entry name" value="Glutaredoxin-like"/>
</dbReference>
<dbReference type="eggNOG" id="ENOG502TJXM">
    <property type="taxonomic scope" value="Eukaryota"/>
</dbReference>
<sequence length="158" mass="17290">MALPTRRLFPQLILTTTIASSCRIPFTEAFSIRLHPPSSQPRGVHLPPMHQSGDGSAESSGQSITGSIYEMDGSSVVVKLFTKEGCTLCDKVKDVLESIRDDQPHSLYAVDITDDDKHGWFSKYKLAVEDAIAGLQEARSGSFEARSGEPDAERLEHS</sequence>
<reference evidence="3 4" key="1">
    <citation type="journal article" date="2004" name="Science">
        <title>The genome of the diatom Thalassiosira pseudonana: ecology, evolution, and metabolism.</title>
        <authorList>
            <person name="Armbrust E.V."/>
            <person name="Berges J.A."/>
            <person name="Bowler C."/>
            <person name="Green B.R."/>
            <person name="Martinez D."/>
            <person name="Putnam N.H."/>
            <person name="Zhou S."/>
            <person name="Allen A.E."/>
            <person name="Apt K.E."/>
            <person name="Bechner M."/>
            <person name="Brzezinski M.A."/>
            <person name="Chaal B.K."/>
            <person name="Chiovitti A."/>
            <person name="Davis A.K."/>
            <person name="Demarest M.S."/>
            <person name="Detter J.C."/>
            <person name="Glavina T."/>
            <person name="Goodstein D."/>
            <person name="Hadi M.Z."/>
            <person name="Hellsten U."/>
            <person name="Hildebrand M."/>
            <person name="Jenkins B.D."/>
            <person name="Jurka J."/>
            <person name="Kapitonov V.V."/>
            <person name="Kroger N."/>
            <person name="Lau W.W."/>
            <person name="Lane T.W."/>
            <person name="Larimer F.W."/>
            <person name="Lippmeier J.C."/>
            <person name="Lucas S."/>
            <person name="Medina M."/>
            <person name="Montsant A."/>
            <person name="Obornik M."/>
            <person name="Parker M.S."/>
            <person name="Palenik B."/>
            <person name="Pazour G.J."/>
            <person name="Richardson P.M."/>
            <person name="Rynearson T.A."/>
            <person name="Saito M.A."/>
            <person name="Schwartz D.C."/>
            <person name="Thamatrakoln K."/>
            <person name="Valentin K."/>
            <person name="Vardi A."/>
            <person name="Wilkerson F.P."/>
            <person name="Rokhsar D.S."/>
        </authorList>
    </citation>
    <scope>NUCLEOTIDE SEQUENCE [LARGE SCALE GENOMIC DNA]</scope>
    <source>
        <strain evidence="3 4">CCMP1335</strain>
    </source>
</reference>
<organism evidence="3 4">
    <name type="scientific">Thalassiosira pseudonana</name>
    <name type="common">Marine diatom</name>
    <name type="synonym">Cyclotella nana</name>
    <dbReference type="NCBI Taxonomy" id="35128"/>
    <lineage>
        <taxon>Eukaryota</taxon>
        <taxon>Sar</taxon>
        <taxon>Stramenopiles</taxon>
        <taxon>Ochrophyta</taxon>
        <taxon>Bacillariophyta</taxon>
        <taxon>Coscinodiscophyceae</taxon>
        <taxon>Thalassiosirophycidae</taxon>
        <taxon>Thalassiosirales</taxon>
        <taxon>Thalassiosiraceae</taxon>
        <taxon>Thalassiosira</taxon>
    </lineage>
</organism>
<comment type="similarity">
    <text evidence="1">Belongs to the glutaredoxin family.</text>
</comment>
<dbReference type="RefSeq" id="XP_002290175.1">
    <property type="nucleotide sequence ID" value="XM_002290139.1"/>
</dbReference>
<accession>B8C2C7</accession>
<evidence type="ECO:0000256" key="1">
    <source>
        <dbReference type="RuleBase" id="RU363082"/>
    </source>
</evidence>
<dbReference type="EMBL" id="CM000642">
    <property type="protein sequence ID" value="EED91927.1"/>
    <property type="molecule type" value="Genomic_DNA"/>
</dbReference>
<dbReference type="PANTHER" id="PTHR33558">
    <property type="entry name" value="GLUTAREDOXIN-LIKE PROTEIN C5ORF63 HOMOLOG"/>
    <property type="match status" value="1"/>
</dbReference>
<dbReference type="Proteomes" id="UP000001449">
    <property type="component" value="Chromosome 5"/>
</dbReference>
<dbReference type="SUPFAM" id="SSF52833">
    <property type="entry name" value="Thioredoxin-like"/>
    <property type="match status" value="1"/>
</dbReference>
<name>B8C2C7_THAPS</name>
<gene>
    <name evidence="3" type="ORF">THAPSDRAFT_5237</name>
</gene>
<dbReference type="KEGG" id="tps:THAPSDRAFT_5237"/>
<dbReference type="AlphaFoldDB" id="B8C2C7"/>
<dbReference type="Gene3D" id="3.40.30.10">
    <property type="entry name" value="Glutaredoxin"/>
    <property type="match status" value="1"/>
</dbReference>
<dbReference type="InParanoid" id="B8C2C7"/>
<keyword evidence="4" id="KW-1185">Reference proteome</keyword>
<keyword evidence="1" id="KW-0249">Electron transport</keyword>
<dbReference type="InterPro" id="IPR052565">
    <property type="entry name" value="Glutaredoxin-like_YDR286C"/>
</dbReference>
<dbReference type="Pfam" id="PF05768">
    <property type="entry name" value="Glrx-like"/>
    <property type="match status" value="1"/>
</dbReference>
<dbReference type="InterPro" id="IPR036249">
    <property type="entry name" value="Thioredoxin-like_sf"/>
</dbReference>
<dbReference type="HOGENOM" id="CLU_1672818_0_0_1"/>
<evidence type="ECO:0000256" key="2">
    <source>
        <dbReference type="SAM" id="MobiDB-lite"/>
    </source>
</evidence>
<reference evidence="3 4" key="2">
    <citation type="journal article" date="2008" name="Nature">
        <title>The Phaeodactylum genome reveals the evolutionary history of diatom genomes.</title>
        <authorList>
            <person name="Bowler C."/>
            <person name="Allen A.E."/>
            <person name="Badger J.H."/>
            <person name="Grimwood J."/>
            <person name="Jabbari K."/>
            <person name="Kuo A."/>
            <person name="Maheswari U."/>
            <person name="Martens C."/>
            <person name="Maumus F."/>
            <person name="Otillar R.P."/>
            <person name="Rayko E."/>
            <person name="Salamov A."/>
            <person name="Vandepoele K."/>
            <person name="Beszteri B."/>
            <person name="Gruber A."/>
            <person name="Heijde M."/>
            <person name="Katinka M."/>
            <person name="Mock T."/>
            <person name="Valentin K."/>
            <person name="Verret F."/>
            <person name="Berges J.A."/>
            <person name="Brownlee C."/>
            <person name="Cadoret J.P."/>
            <person name="Chiovitti A."/>
            <person name="Choi C.J."/>
            <person name="Coesel S."/>
            <person name="De Martino A."/>
            <person name="Detter J.C."/>
            <person name="Durkin C."/>
            <person name="Falciatore A."/>
            <person name="Fournet J."/>
            <person name="Haruta M."/>
            <person name="Huysman M.J."/>
            <person name="Jenkins B.D."/>
            <person name="Jiroutova K."/>
            <person name="Jorgensen R.E."/>
            <person name="Joubert Y."/>
            <person name="Kaplan A."/>
            <person name="Kroger N."/>
            <person name="Kroth P.G."/>
            <person name="La Roche J."/>
            <person name="Lindquist E."/>
            <person name="Lommer M."/>
            <person name="Martin-Jezequel V."/>
            <person name="Lopez P.J."/>
            <person name="Lucas S."/>
            <person name="Mangogna M."/>
            <person name="McGinnis K."/>
            <person name="Medlin L.K."/>
            <person name="Montsant A."/>
            <person name="Oudot-Le Secq M.P."/>
            <person name="Napoli C."/>
            <person name="Obornik M."/>
            <person name="Parker M.S."/>
            <person name="Petit J.L."/>
            <person name="Porcel B.M."/>
            <person name="Poulsen N."/>
            <person name="Robison M."/>
            <person name="Rychlewski L."/>
            <person name="Rynearson T.A."/>
            <person name="Schmutz J."/>
            <person name="Shapiro H."/>
            <person name="Siaut M."/>
            <person name="Stanley M."/>
            <person name="Sussman M.R."/>
            <person name="Taylor A.R."/>
            <person name="Vardi A."/>
            <person name="von Dassow P."/>
            <person name="Vyverman W."/>
            <person name="Willis A."/>
            <person name="Wyrwicz L.S."/>
            <person name="Rokhsar D.S."/>
            <person name="Weissenbach J."/>
            <person name="Armbrust E.V."/>
            <person name="Green B.R."/>
            <person name="Van de Peer Y."/>
            <person name="Grigoriev I.V."/>
        </authorList>
    </citation>
    <scope>NUCLEOTIDE SEQUENCE [LARGE SCALE GENOMIC DNA]</scope>
    <source>
        <strain evidence="3 4">CCMP1335</strain>
    </source>
</reference>
<evidence type="ECO:0000313" key="3">
    <source>
        <dbReference type="EMBL" id="EED91927.1"/>
    </source>
</evidence>
<evidence type="ECO:0000313" key="4">
    <source>
        <dbReference type="Proteomes" id="UP000001449"/>
    </source>
</evidence>
<feature type="region of interest" description="Disordered" evidence="2">
    <location>
        <begin position="37"/>
        <end position="66"/>
    </location>
</feature>
<dbReference type="GeneID" id="7451796"/>
<proteinExistence type="inferred from homology"/>